<gene>
    <name evidence="2" type="ORF">UY3_00235</name>
</gene>
<evidence type="ECO:0000313" key="3">
    <source>
        <dbReference type="Proteomes" id="UP000031443"/>
    </source>
</evidence>
<organism evidence="2 3">
    <name type="scientific">Chelonia mydas</name>
    <name type="common">Green sea-turtle</name>
    <name type="synonym">Chelonia agassizi</name>
    <dbReference type="NCBI Taxonomy" id="8469"/>
    <lineage>
        <taxon>Eukaryota</taxon>
        <taxon>Metazoa</taxon>
        <taxon>Chordata</taxon>
        <taxon>Craniata</taxon>
        <taxon>Vertebrata</taxon>
        <taxon>Euteleostomi</taxon>
        <taxon>Archelosauria</taxon>
        <taxon>Testudinata</taxon>
        <taxon>Testudines</taxon>
        <taxon>Cryptodira</taxon>
        <taxon>Durocryptodira</taxon>
        <taxon>Americhelydia</taxon>
        <taxon>Chelonioidea</taxon>
        <taxon>Cheloniidae</taxon>
        <taxon>Chelonia</taxon>
    </lineage>
</organism>
<dbReference type="EMBL" id="KB471967">
    <property type="protein sequence ID" value="EMP42494.1"/>
    <property type="molecule type" value="Genomic_DNA"/>
</dbReference>
<reference evidence="3" key="1">
    <citation type="journal article" date="2013" name="Nat. Genet.">
        <title>The draft genomes of soft-shell turtle and green sea turtle yield insights into the development and evolution of the turtle-specific body plan.</title>
        <authorList>
            <person name="Wang Z."/>
            <person name="Pascual-Anaya J."/>
            <person name="Zadissa A."/>
            <person name="Li W."/>
            <person name="Niimura Y."/>
            <person name="Huang Z."/>
            <person name="Li C."/>
            <person name="White S."/>
            <person name="Xiong Z."/>
            <person name="Fang D."/>
            <person name="Wang B."/>
            <person name="Ming Y."/>
            <person name="Chen Y."/>
            <person name="Zheng Y."/>
            <person name="Kuraku S."/>
            <person name="Pignatelli M."/>
            <person name="Herrero J."/>
            <person name="Beal K."/>
            <person name="Nozawa M."/>
            <person name="Li Q."/>
            <person name="Wang J."/>
            <person name="Zhang H."/>
            <person name="Yu L."/>
            <person name="Shigenobu S."/>
            <person name="Wang J."/>
            <person name="Liu J."/>
            <person name="Flicek P."/>
            <person name="Searle S."/>
            <person name="Wang J."/>
            <person name="Kuratani S."/>
            <person name="Yin Y."/>
            <person name="Aken B."/>
            <person name="Zhang G."/>
            <person name="Irie N."/>
        </authorList>
    </citation>
    <scope>NUCLEOTIDE SEQUENCE [LARGE SCALE GENOMIC DNA]</scope>
</reference>
<proteinExistence type="predicted"/>
<dbReference type="AlphaFoldDB" id="M7BZ40"/>
<evidence type="ECO:0000313" key="2">
    <source>
        <dbReference type="EMBL" id="EMP42494.1"/>
    </source>
</evidence>
<dbReference type="Proteomes" id="UP000031443">
    <property type="component" value="Unassembled WGS sequence"/>
</dbReference>
<name>M7BZ40_CHEMY</name>
<accession>M7BZ40</accession>
<evidence type="ECO:0000256" key="1">
    <source>
        <dbReference type="SAM" id="MobiDB-lite"/>
    </source>
</evidence>
<feature type="compositionally biased region" description="Basic and acidic residues" evidence="1">
    <location>
        <begin position="125"/>
        <end position="142"/>
    </location>
</feature>
<feature type="region of interest" description="Disordered" evidence="1">
    <location>
        <begin position="1"/>
        <end position="63"/>
    </location>
</feature>
<feature type="compositionally biased region" description="Polar residues" evidence="1">
    <location>
        <begin position="101"/>
        <end position="114"/>
    </location>
</feature>
<feature type="region of interest" description="Disordered" evidence="1">
    <location>
        <begin position="93"/>
        <end position="170"/>
    </location>
</feature>
<sequence length="170" mass="18249">MALKGEGSQGKGVPVTAGEAGNCSEEAPQQQAGRKPYKDFRERELEGGGLGKGTCGQAESPVDTWAGLEAAERGPNPEDEVIDEEVELDDNVELPPRLSSGAGSQELFTTPESPSQSQQLLSGDQEAREEMPKVLKEQHSDVETIEPEPPKKKINLLLVASDSDDENEHV</sequence>
<feature type="compositionally biased region" description="Basic and acidic residues" evidence="1">
    <location>
        <begin position="36"/>
        <end position="46"/>
    </location>
</feature>
<keyword evidence="3" id="KW-1185">Reference proteome</keyword>
<protein>
    <submittedName>
        <fullName evidence="2">Uncharacterized protein</fullName>
    </submittedName>
</protein>